<feature type="region of interest" description="Disordered" evidence="1">
    <location>
        <begin position="135"/>
        <end position="157"/>
    </location>
</feature>
<gene>
    <name evidence="2" type="ORF">O181_006206</name>
</gene>
<dbReference type="Proteomes" id="UP000765509">
    <property type="component" value="Unassembled WGS sequence"/>
</dbReference>
<evidence type="ECO:0000313" key="3">
    <source>
        <dbReference type="Proteomes" id="UP000765509"/>
    </source>
</evidence>
<keyword evidence="3" id="KW-1185">Reference proteome</keyword>
<evidence type="ECO:0000256" key="1">
    <source>
        <dbReference type="SAM" id="MobiDB-lite"/>
    </source>
</evidence>
<dbReference type="AlphaFoldDB" id="A0A9Q3BKE3"/>
<reference evidence="2" key="1">
    <citation type="submission" date="2021-03" db="EMBL/GenBank/DDBJ databases">
        <title>Draft genome sequence of rust myrtle Austropuccinia psidii MF-1, a brazilian biotype.</title>
        <authorList>
            <person name="Quecine M.C."/>
            <person name="Pachon D.M.R."/>
            <person name="Bonatelli M.L."/>
            <person name="Correr F.H."/>
            <person name="Franceschini L.M."/>
            <person name="Leite T.F."/>
            <person name="Margarido G.R.A."/>
            <person name="Almeida C.A."/>
            <person name="Ferrarezi J.A."/>
            <person name="Labate C.A."/>
        </authorList>
    </citation>
    <scope>NUCLEOTIDE SEQUENCE</scope>
    <source>
        <strain evidence="2">MF-1</strain>
    </source>
</reference>
<evidence type="ECO:0000313" key="2">
    <source>
        <dbReference type="EMBL" id="MBW0466491.1"/>
    </source>
</evidence>
<feature type="compositionally biased region" description="Basic and acidic residues" evidence="1">
    <location>
        <begin position="146"/>
        <end position="157"/>
    </location>
</feature>
<protein>
    <submittedName>
        <fullName evidence="2">Uncharacterized protein</fullName>
    </submittedName>
</protein>
<sequence>MGWKISPPRGMELCASSKIGKWSMNQTESFRTKETEEEESQFSTKLKKISLGPKQIPFSAILDVKNDLNIITQEIAMRAELQVSLYKEKTTDYSLKPISKIEKLLFTFGNEEKTYMDFLVFENFNQIIVEENPKISFSSKESTPPENDRKLKGKDLEEDKLKVEDSEEIETIKG</sequence>
<comment type="caution">
    <text evidence="2">The sequence shown here is derived from an EMBL/GenBank/DDBJ whole genome shotgun (WGS) entry which is preliminary data.</text>
</comment>
<organism evidence="2 3">
    <name type="scientific">Austropuccinia psidii MF-1</name>
    <dbReference type="NCBI Taxonomy" id="1389203"/>
    <lineage>
        <taxon>Eukaryota</taxon>
        <taxon>Fungi</taxon>
        <taxon>Dikarya</taxon>
        <taxon>Basidiomycota</taxon>
        <taxon>Pucciniomycotina</taxon>
        <taxon>Pucciniomycetes</taxon>
        <taxon>Pucciniales</taxon>
        <taxon>Sphaerophragmiaceae</taxon>
        <taxon>Austropuccinia</taxon>
    </lineage>
</organism>
<feature type="compositionally biased region" description="Polar residues" evidence="1">
    <location>
        <begin position="135"/>
        <end position="145"/>
    </location>
</feature>
<name>A0A9Q3BKE3_9BASI</name>
<proteinExistence type="predicted"/>
<accession>A0A9Q3BKE3</accession>
<dbReference type="EMBL" id="AVOT02001317">
    <property type="protein sequence ID" value="MBW0466491.1"/>
    <property type="molecule type" value="Genomic_DNA"/>
</dbReference>